<feature type="domain" description="DUF4357" evidence="1">
    <location>
        <begin position="227"/>
        <end position="281"/>
    </location>
</feature>
<dbReference type="Pfam" id="PF14267">
    <property type="entry name" value="DUF4357"/>
    <property type="match status" value="1"/>
</dbReference>
<protein>
    <submittedName>
        <fullName evidence="2">GIY-YIG nuclease family protein</fullName>
    </submittedName>
</protein>
<reference evidence="2" key="1">
    <citation type="submission" date="2021-01" db="EMBL/GenBank/DDBJ databases">
        <title>Modified the classification status of verrucomicrobia.</title>
        <authorList>
            <person name="Feng X."/>
        </authorList>
    </citation>
    <scope>NUCLEOTIDE SEQUENCE</scope>
    <source>
        <strain evidence="2">KCTC 22041</strain>
    </source>
</reference>
<name>A0A934S678_9BACT</name>
<proteinExistence type="predicted"/>
<dbReference type="AlphaFoldDB" id="A0A934S678"/>
<dbReference type="RefSeq" id="WP_200271426.1">
    <property type="nucleotide sequence ID" value="NZ_JAENIJ010000020.1"/>
</dbReference>
<accession>A0A934S678</accession>
<gene>
    <name evidence="2" type="ORF">JIN85_13115</name>
</gene>
<evidence type="ECO:0000259" key="1">
    <source>
        <dbReference type="Pfam" id="PF14267"/>
    </source>
</evidence>
<organism evidence="2 3">
    <name type="scientific">Luteolibacter pohnpeiensis</name>
    <dbReference type="NCBI Taxonomy" id="454153"/>
    <lineage>
        <taxon>Bacteria</taxon>
        <taxon>Pseudomonadati</taxon>
        <taxon>Verrucomicrobiota</taxon>
        <taxon>Verrucomicrobiia</taxon>
        <taxon>Verrucomicrobiales</taxon>
        <taxon>Verrucomicrobiaceae</taxon>
        <taxon>Luteolibacter</taxon>
    </lineage>
</organism>
<dbReference type="EMBL" id="JAENIJ010000020">
    <property type="protein sequence ID" value="MBK1883361.1"/>
    <property type="molecule type" value="Genomic_DNA"/>
</dbReference>
<dbReference type="InterPro" id="IPR025579">
    <property type="entry name" value="DUF4357"/>
</dbReference>
<keyword evidence="3" id="KW-1185">Reference proteome</keyword>
<evidence type="ECO:0000313" key="2">
    <source>
        <dbReference type="EMBL" id="MBK1883361.1"/>
    </source>
</evidence>
<evidence type="ECO:0000313" key="3">
    <source>
        <dbReference type="Proteomes" id="UP000603141"/>
    </source>
</evidence>
<comment type="caution">
    <text evidence="2">The sequence shown here is derived from an EMBL/GenBank/DDBJ whole genome shotgun (WGS) entry which is preliminary data.</text>
</comment>
<dbReference type="Proteomes" id="UP000603141">
    <property type="component" value="Unassembled WGS sequence"/>
</dbReference>
<dbReference type="CDD" id="cd10447">
    <property type="entry name" value="GIY-YIG_unchar_2"/>
    <property type="match status" value="1"/>
</dbReference>
<sequence length="293" mass="32096">MNHGKQLRLFLPDGSASGPRYYELVNWTGQAVLMPVSRIKDLVSGEWPEFERPGVYLVRGESQEGHHCAYIGESENVAKRVQGHPATLGFDVTELLLFSSKDDNLTKSHVLWLESALIELATYAKRIKLTNSTAPITKALSKAELATMLEFLENLKLVAQTAGFHFLERAKVRSTGAVPVAQFYIQKQKQDLKAQAMQSDEGFVILAGSRASGKVTETLGKGYALQREELIEQGVMKLEPDGNYVFTSDALFTSPSAAAAIVSGYPSSGPAMWKDERGVSLGELLERSKGSEV</sequence>